<proteinExistence type="inferred from homology"/>
<dbReference type="Pfam" id="PF01093">
    <property type="entry name" value="Clusterin"/>
    <property type="match status" value="1"/>
</dbReference>
<dbReference type="AlphaFoldDB" id="A0A151NYN8"/>
<evidence type="ECO:0000256" key="1">
    <source>
        <dbReference type="ARBA" id="ARBA00004613"/>
    </source>
</evidence>
<evidence type="ECO:0000313" key="6">
    <source>
        <dbReference type="EMBL" id="KYO41555.1"/>
    </source>
</evidence>
<dbReference type="EMBL" id="AKHW03001628">
    <property type="protein sequence ID" value="KYO41555.1"/>
    <property type="molecule type" value="Genomic_DNA"/>
</dbReference>
<name>A0A151NYN8_ALLMI</name>
<sequence length="104" mass="11931">MLNTSCLLDQLNHQFGWVSRLTNLTQQGSCDSNFFQSAEFTVFLDQKKSREAVYNSKTPYNLPEEQRLHRNLSRKEQAAVSQPLPFQRLVNNKASIAELAKPDC</sequence>
<accession>A0A151NYN8</accession>
<comment type="subcellular location">
    <subcellularLocation>
        <location evidence="1">Secreted</location>
    </subcellularLocation>
</comment>
<protein>
    <submittedName>
        <fullName evidence="6">Uncharacterized protein</fullName>
    </submittedName>
</protein>
<keyword evidence="4" id="KW-1015">Disulfide bond</keyword>
<evidence type="ECO:0000256" key="4">
    <source>
        <dbReference type="ARBA" id="ARBA00023157"/>
    </source>
</evidence>
<evidence type="ECO:0000256" key="2">
    <source>
        <dbReference type="ARBA" id="ARBA00010069"/>
    </source>
</evidence>
<comment type="similarity">
    <text evidence="2">Belongs to the clusterin family.</text>
</comment>
<comment type="caution">
    <text evidence="6">The sequence shown here is derived from an EMBL/GenBank/DDBJ whole genome shotgun (WGS) entry which is preliminary data.</text>
</comment>
<keyword evidence="3" id="KW-0964">Secreted</keyword>
<dbReference type="GO" id="GO:0005576">
    <property type="term" value="C:extracellular region"/>
    <property type="evidence" value="ECO:0007669"/>
    <property type="project" value="UniProtKB-SubCell"/>
</dbReference>
<reference evidence="6 7" key="1">
    <citation type="journal article" date="2012" name="Genome Biol.">
        <title>Sequencing three crocodilian genomes to illuminate the evolution of archosaurs and amniotes.</title>
        <authorList>
            <person name="St John J.A."/>
            <person name="Braun E.L."/>
            <person name="Isberg S.R."/>
            <person name="Miles L.G."/>
            <person name="Chong A.Y."/>
            <person name="Gongora J."/>
            <person name="Dalzell P."/>
            <person name="Moran C."/>
            <person name="Bed'hom B."/>
            <person name="Abzhanov A."/>
            <person name="Burgess S.C."/>
            <person name="Cooksey A.M."/>
            <person name="Castoe T.A."/>
            <person name="Crawford N.G."/>
            <person name="Densmore L.D."/>
            <person name="Drew J.C."/>
            <person name="Edwards S.V."/>
            <person name="Faircloth B.C."/>
            <person name="Fujita M.K."/>
            <person name="Greenwold M.J."/>
            <person name="Hoffmann F.G."/>
            <person name="Howard J.M."/>
            <person name="Iguchi T."/>
            <person name="Janes D.E."/>
            <person name="Khan S.Y."/>
            <person name="Kohno S."/>
            <person name="de Koning A.J."/>
            <person name="Lance S.L."/>
            <person name="McCarthy F.M."/>
            <person name="McCormack J.E."/>
            <person name="Merchant M.E."/>
            <person name="Peterson D.G."/>
            <person name="Pollock D.D."/>
            <person name="Pourmand N."/>
            <person name="Raney B.J."/>
            <person name="Roessler K.A."/>
            <person name="Sanford J.R."/>
            <person name="Sawyer R.H."/>
            <person name="Schmidt C.J."/>
            <person name="Triplett E.W."/>
            <person name="Tuberville T.D."/>
            <person name="Venegas-Anaya M."/>
            <person name="Howard J.T."/>
            <person name="Jarvis E.D."/>
            <person name="Guillette L.J.Jr."/>
            <person name="Glenn T.C."/>
            <person name="Green R.E."/>
            <person name="Ray D.A."/>
        </authorList>
    </citation>
    <scope>NUCLEOTIDE SEQUENCE [LARGE SCALE GENOMIC DNA]</scope>
    <source>
        <strain evidence="6">KSC_2009_1</strain>
    </source>
</reference>
<dbReference type="Proteomes" id="UP000050525">
    <property type="component" value="Unassembled WGS sequence"/>
</dbReference>
<evidence type="ECO:0000256" key="3">
    <source>
        <dbReference type="ARBA" id="ARBA00022525"/>
    </source>
</evidence>
<keyword evidence="7" id="KW-1185">Reference proteome</keyword>
<evidence type="ECO:0000313" key="7">
    <source>
        <dbReference type="Proteomes" id="UP000050525"/>
    </source>
</evidence>
<evidence type="ECO:0000256" key="5">
    <source>
        <dbReference type="ARBA" id="ARBA00023180"/>
    </source>
</evidence>
<gene>
    <name evidence="6" type="ORF">Y1Q_0006327</name>
</gene>
<dbReference type="InterPro" id="IPR000753">
    <property type="entry name" value="Clusterin-like"/>
</dbReference>
<keyword evidence="5" id="KW-0325">Glycoprotein</keyword>
<organism evidence="6 7">
    <name type="scientific">Alligator mississippiensis</name>
    <name type="common">American alligator</name>
    <dbReference type="NCBI Taxonomy" id="8496"/>
    <lineage>
        <taxon>Eukaryota</taxon>
        <taxon>Metazoa</taxon>
        <taxon>Chordata</taxon>
        <taxon>Craniata</taxon>
        <taxon>Vertebrata</taxon>
        <taxon>Euteleostomi</taxon>
        <taxon>Archelosauria</taxon>
        <taxon>Archosauria</taxon>
        <taxon>Crocodylia</taxon>
        <taxon>Alligatoridae</taxon>
        <taxon>Alligatorinae</taxon>
        <taxon>Alligator</taxon>
    </lineage>
</organism>